<dbReference type="Pfam" id="PF00561">
    <property type="entry name" value="Abhydrolase_1"/>
    <property type="match status" value="1"/>
</dbReference>
<name>A0A366RBE7_9HYPO</name>
<organism evidence="2 3">
    <name type="scientific">Fusarium coffeatum</name>
    <dbReference type="NCBI Taxonomy" id="231269"/>
    <lineage>
        <taxon>Eukaryota</taxon>
        <taxon>Fungi</taxon>
        <taxon>Dikarya</taxon>
        <taxon>Ascomycota</taxon>
        <taxon>Pezizomycotina</taxon>
        <taxon>Sordariomycetes</taxon>
        <taxon>Hypocreomycetidae</taxon>
        <taxon>Hypocreales</taxon>
        <taxon>Nectriaceae</taxon>
        <taxon>Fusarium</taxon>
        <taxon>Fusarium incarnatum-equiseti species complex</taxon>
    </lineage>
</organism>
<evidence type="ECO:0000313" key="3">
    <source>
        <dbReference type="Proteomes" id="UP000253153"/>
    </source>
</evidence>
<comment type="caution">
    <text evidence="2">The sequence shown here is derived from an EMBL/GenBank/DDBJ whole genome shotgun (WGS) entry which is preliminary data.</text>
</comment>
<dbReference type="EMBL" id="QKXC01000167">
    <property type="protein sequence ID" value="RBR14474.1"/>
    <property type="molecule type" value="Genomic_DNA"/>
</dbReference>
<dbReference type="AlphaFoldDB" id="A0A366RBE7"/>
<gene>
    <name evidence="2" type="ORF">FIESC28_07710</name>
</gene>
<dbReference type="GeneID" id="41997146"/>
<evidence type="ECO:0000313" key="2">
    <source>
        <dbReference type="EMBL" id="RBR14474.1"/>
    </source>
</evidence>
<dbReference type="GO" id="GO:0017171">
    <property type="term" value="F:serine hydrolase activity"/>
    <property type="evidence" value="ECO:0007669"/>
    <property type="project" value="TreeGrafter"/>
</dbReference>
<dbReference type="Proteomes" id="UP000253153">
    <property type="component" value="Unassembled WGS sequence"/>
</dbReference>
<protein>
    <recommendedName>
        <fullName evidence="1">AB hydrolase-1 domain-containing protein</fullName>
    </recommendedName>
</protein>
<dbReference type="RefSeq" id="XP_031014109.1">
    <property type="nucleotide sequence ID" value="XM_031161850.1"/>
</dbReference>
<dbReference type="InterPro" id="IPR029058">
    <property type="entry name" value="AB_hydrolase_fold"/>
</dbReference>
<dbReference type="PANTHER" id="PTHR46331:SF2">
    <property type="entry name" value="VALACYCLOVIR HYDROLASE"/>
    <property type="match status" value="1"/>
</dbReference>
<dbReference type="SUPFAM" id="SSF53474">
    <property type="entry name" value="alpha/beta-Hydrolases"/>
    <property type="match status" value="1"/>
</dbReference>
<sequence>MPELNVPGAILHYETFGSDGPLLVLIPGAQGCGSIFHSAAKCLAAHFTVVCYDRRGCSKSFLDGKQDFQQRLQTDADDAQRLIVHLSPDGTAAVFGTSSGAIVAQQLLASHPECVTKLISHEPPSFSILPTEFQQQAYGLISHIYDTYRAHGPGTAMEVFSSSLSEGPEASMMKTAMDAKRGDEVRANTMFWFEFELRQYTSAPVDVEGLVKAKEKLILVMGADSGEGAMMGVIKTIAGRVGIEVQSISGGHLGYMVKPEEWAKDVVELLK</sequence>
<dbReference type="OrthoDB" id="408373at2759"/>
<dbReference type="Gene3D" id="3.40.50.1820">
    <property type="entry name" value="alpha/beta hydrolase"/>
    <property type="match status" value="1"/>
</dbReference>
<accession>A0A366RBE7</accession>
<proteinExistence type="predicted"/>
<dbReference type="InterPro" id="IPR000073">
    <property type="entry name" value="AB_hydrolase_1"/>
</dbReference>
<reference evidence="2 3" key="1">
    <citation type="submission" date="2018-06" db="EMBL/GenBank/DDBJ databases">
        <title>Fusarium incarnatum-equiseti species complex species 28.</title>
        <authorList>
            <person name="Gardiner D.M."/>
        </authorList>
    </citation>
    <scope>NUCLEOTIDE SEQUENCE [LARGE SCALE GENOMIC DNA]</scope>
    <source>
        <strain evidence="2 3">FIESC_28</strain>
    </source>
</reference>
<feature type="domain" description="AB hydrolase-1" evidence="1">
    <location>
        <begin position="21"/>
        <end position="166"/>
    </location>
</feature>
<evidence type="ECO:0000259" key="1">
    <source>
        <dbReference type="Pfam" id="PF00561"/>
    </source>
</evidence>
<dbReference type="PANTHER" id="PTHR46331">
    <property type="entry name" value="VALACYCLOVIR HYDROLASE"/>
    <property type="match status" value="1"/>
</dbReference>
<keyword evidence="3" id="KW-1185">Reference proteome</keyword>